<keyword evidence="11" id="KW-0804">Transcription</keyword>
<dbReference type="Pfam" id="PF25414">
    <property type="entry name" value="zf-C2H2_Z280C_D"/>
    <property type="match status" value="1"/>
</dbReference>
<dbReference type="Proteomes" id="UP000261380">
    <property type="component" value="Unplaced"/>
</dbReference>
<evidence type="ECO:0000256" key="2">
    <source>
        <dbReference type="ARBA" id="ARBA00004123"/>
    </source>
</evidence>
<reference evidence="16" key="2">
    <citation type="submission" date="2025-09" db="UniProtKB">
        <authorList>
            <consortium name="Ensembl"/>
        </authorList>
    </citation>
    <scope>IDENTIFICATION</scope>
</reference>
<dbReference type="GO" id="GO:0000981">
    <property type="term" value="F:DNA-binding transcription factor activity, RNA polymerase II-specific"/>
    <property type="evidence" value="ECO:0007669"/>
    <property type="project" value="TreeGrafter"/>
</dbReference>
<evidence type="ECO:0000259" key="15">
    <source>
        <dbReference type="PROSITE" id="PS50157"/>
    </source>
</evidence>
<keyword evidence="5" id="KW-0677">Repeat</keyword>
<keyword evidence="17" id="KW-1185">Reference proteome</keyword>
<dbReference type="GO" id="GO:0000978">
    <property type="term" value="F:RNA polymerase II cis-regulatory region sequence-specific DNA binding"/>
    <property type="evidence" value="ECO:0007669"/>
    <property type="project" value="TreeGrafter"/>
</dbReference>
<evidence type="ECO:0000256" key="1">
    <source>
        <dbReference type="ARBA" id="ARBA00003729"/>
    </source>
</evidence>
<proteinExistence type="predicted"/>
<dbReference type="PROSITE" id="PS50157">
    <property type="entry name" value="ZINC_FINGER_C2H2_2"/>
    <property type="match status" value="1"/>
</dbReference>
<dbReference type="InterPro" id="IPR013087">
    <property type="entry name" value="Znf_C2H2_type"/>
</dbReference>
<dbReference type="GO" id="GO:0008270">
    <property type="term" value="F:zinc ion binding"/>
    <property type="evidence" value="ECO:0007669"/>
    <property type="project" value="UniProtKB-KW"/>
</dbReference>
<dbReference type="PROSITE" id="PS00028">
    <property type="entry name" value="ZINC_FINGER_C2H2_1"/>
    <property type="match status" value="4"/>
</dbReference>
<feature type="compositionally biased region" description="Basic and acidic residues" evidence="14">
    <location>
        <begin position="647"/>
        <end position="659"/>
    </location>
</feature>
<evidence type="ECO:0000256" key="9">
    <source>
        <dbReference type="ARBA" id="ARBA00023015"/>
    </source>
</evidence>
<evidence type="ECO:0000256" key="10">
    <source>
        <dbReference type="ARBA" id="ARBA00023125"/>
    </source>
</evidence>
<evidence type="ECO:0000256" key="4">
    <source>
        <dbReference type="ARBA" id="ARBA00022723"/>
    </source>
</evidence>
<dbReference type="GO" id="GO:0005634">
    <property type="term" value="C:nucleus"/>
    <property type="evidence" value="ECO:0007669"/>
    <property type="project" value="UniProtKB-SubCell"/>
</dbReference>
<dbReference type="InterPro" id="IPR036236">
    <property type="entry name" value="Znf_C2H2_sf"/>
</dbReference>
<feature type="region of interest" description="Disordered" evidence="14">
    <location>
        <begin position="487"/>
        <end position="513"/>
    </location>
</feature>
<accession>A0A3B5M7R6</accession>
<dbReference type="SMART" id="SM00355">
    <property type="entry name" value="ZnF_C2H2"/>
    <property type="match status" value="6"/>
</dbReference>
<dbReference type="AlphaFoldDB" id="A0A3B5M7R6"/>
<evidence type="ECO:0000256" key="12">
    <source>
        <dbReference type="ARBA" id="ARBA00023242"/>
    </source>
</evidence>
<dbReference type="FunFam" id="3.30.160.60:FF:000298">
    <property type="entry name" value="zinc finger protein 280D isoform X1"/>
    <property type="match status" value="1"/>
</dbReference>
<evidence type="ECO:0000256" key="14">
    <source>
        <dbReference type="SAM" id="MobiDB-lite"/>
    </source>
</evidence>
<feature type="compositionally biased region" description="Basic and acidic residues" evidence="14">
    <location>
        <begin position="700"/>
        <end position="711"/>
    </location>
</feature>
<dbReference type="PANTHER" id="PTHR24388">
    <property type="entry name" value="ZINC FINGER PROTEIN"/>
    <property type="match status" value="1"/>
</dbReference>
<keyword evidence="3" id="KW-1017">Isopeptide bond</keyword>
<comment type="function">
    <text evidence="1">May function as a transcription factor.</text>
</comment>
<feature type="compositionally biased region" description="Polar residues" evidence="14">
    <location>
        <begin position="71"/>
        <end position="81"/>
    </location>
</feature>
<sequence>MSELFMECVEEELEPWQKQVPQVHLIDDDDDDEPIFVGVLSYLLQQHVITSLYFLTAGNQKDSKPSPAPPQRTSAGTQQKKVTPLQAPAGPSPIVLPLNVPVTTVKTVSPSLTTVAPQPVIVNNQGFIVTSPQLANSSDLIATLGTQYPPGTSFTIVPGKSWLAVLISRFENNRLQLIFFASVSQPLGSRFFSRSLQPWVCLVWSTAPSAPSITSANKLIMLVADFYYGNFEGDAEKQEAQKTNTTFKCQSCLKVLKNNIRFMNHMKHHLELEKQNSESWESHTTCHHCYRQYMTPFQLQCHIESAHSPIESSTNCKICELAFESEQVLLEHMKANHKPGEMPYVCQVCDYRSSFFSDLEAHFRSVHENTKDLLCPFCLKVLRTSHIYMQHYMKHQKKGIHRCGKCRLHFLTYKEKAEHRTHVHKTFRKPKALEGLPPGTKVTIRASLTGKGPIMPHGSNRSAVTVTPEPMGFPNFKVKAPVNLSRSKIKDPRMGKAKSTYSRKQERRPSKHNLALKNLSAGDGCYTCIECNSEVDDFFSHFPMLSNCGACTYRTGCKVSFGNHMINFFLSLKAKDLRRKVTEDFLLLFRLTLICLNCDLLVDASGGDLMSKHLTDQPHHTCRVIQEKETDWKPPDNDISPSETLDDADRPELEQKLPADEQENDSPNPRSEEGVELKQPSSEAASPSSSDVLLIPSEESEGHTESLHVKEQLSVSDGLLDPVTGEKTP</sequence>
<evidence type="ECO:0000313" key="16">
    <source>
        <dbReference type="Ensembl" id="ENSXCOP00000015829.1"/>
    </source>
</evidence>
<keyword evidence="7" id="KW-0862">Zinc</keyword>
<dbReference type="STRING" id="32473.ENSXCOP00000015829"/>
<keyword evidence="10" id="KW-0238">DNA-binding</keyword>
<feature type="region of interest" description="Disordered" evidence="14">
    <location>
        <begin position="59"/>
        <end position="89"/>
    </location>
</feature>
<organism evidence="16 17">
    <name type="scientific">Xiphophorus couchianus</name>
    <name type="common">Monterrey platyfish</name>
    <dbReference type="NCBI Taxonomy" id="32473"/>
    <lineage>
        <taxon>Eukaryota</taxon>
        <taxon>Metazoa</taxon>
        <taxon>Chordata</taxon>
        <taxon>Craniata</taxon>
        <taxon>Vertebrata</taxon>
        <taxon>Euteleostomi</taxon>
        <taxon>Actinopterygii</taxon>
        <taxon>Neopterygii</taxon>
        <taxon>Teleostei</taxon>
        <taxon>Neoteleostei</taxon>
        <taxon>Acanthomorphata</taxon>
        <taxon>Ovalentaria</taxon>
        <taxon>Atherinomorphae</taxon>
        <taxon>Cyprinodontiformes</taxon>
        <taxon>Poeciliidae</taxon>
        <taxon>Poeciliinae</taxon>
        <taxon>Xiphophorus</taxon>
    </lineage>
</organism>
<feature type="domain" description="C2H2-type" evidence="15">
    <location>
        <begin position="344"/>
        <end position="372"/>
    </location>
</feature>
<keyword evidence="4" id="KW-0479">Metal-binding</keyword>
<dbReference type="InterPro" id="IPR050527">
    <property type="entry name" value="Snail/Krueppel_Znf"/>
</dbReference>
<evidence type="ECO:0000256" key="13">
    <source>
        <dbReference type="PROSITE-ProRule" id="PRU00042"/>
    </source>
</evidence>
<dbReference type="InterPro" id="IPR059074">
    <property type="entry name" value="zf-C2H2_Z280C_D"/>
</dbReference>
<evidence type="ECO:0000256" key="5">
    <source>
        <dbReference type="ARBA" id="ARBA00022737"/>
    </source>
</evidence>
<dbReference type="SUPFAM" id="SSF57667">
    <property type="entry name" value="beta-beta-alpha zinc fingers"/>
    <property type="match status" value="1"/>
</dbReference>
<keyword evidence="9" id="KW-0805">Transcription regulation</keyword>
<dbReference type="GeneTree" id="ENSGT00940000163854"/>
<dbReference type="Gene3D" id="3.30.160.60">
    <property type="entry name" value="Classic Zinc Finger"/>
    <property type="match status" value="1"/>
</dbReference>
<keyword evidence="6 13" id="KW-0863">Zinc-finger</keyword>
<evidence type="ECO:0000256" key="7">
    <source>
        <dbReference type="ARBA" id="ARBA00022833"/>
    </source>
</evidence>
<dbReference type="PANTHER" id="PTHR24388:SF34">
    <property type="entry name" value="ZINC FINGER PROTEIN 280D"/>
    <property type="match status" value="1"/>
</dbReference>
<name>A0A3B5M7R6_9TELE</name>
<comment type="subcellular location">
    <subcellularLocation>
        <location evidence="2">Nucleus</location>
    </subcellularLocation>
</comment>
<protein>
    <recommendedName>
        <fullName evidence="15">C2H2-type domain-containing protein</fullName>
    </recommendedName>
</protein>
<evidence type="ECO:0000256" key="11">
    <source>
        <dbReference type="ARBA" id="ARBA00023163"/>
    </source>
</evidence>
<evidence type="ECO:0000256" key="6">
    <source>
        <dbReference type="ARBA" id="ARBA00022771"/>
    </source>
</evidence>
<feature type="compositionally biased region" description="Low complexity" evidence="14">
    <location>
        <begin position="680"/>
        <end position="690"/>
    </location>
</feature>
<reference evidence="16" key="1">
    <citation type="submission" date="2025-08" db="UniProtKB">
        <authorList>
            <consortium name="Ensembl"/>
        </authorList>
    </citation>
    <scope>IDENTIFICATION</scope>
</reference>
<dbReference type="Pfam" id="PF25429">
    <property type="entry name" value="zf-POGZ"/>
    <property type="match status" value="1"/>
</dbReference>
<evidence type="ECO:0000313" key="17">
    <source>
        <dbReference type="Proteomes" id="UP000261380"/>
    </source>
</evidence>
<evidence type="ECO:0000256" key="3">
    <source>
        <dbReference type="ARBA" id="ARBA00022499"/>
    </source>
</evidence>
<keyword evidence="12" id="KW-0539">Nucleus</keyword>
<dbReference type="Ensembl" id="ENSXCOT00000016025.1">
    <property type="protein sequence ID" value="ENSXCOP00000015829.1"/>
    <property type="gene ID" value="ENSXCOG00000011953.1"/>
</dbReference>
<evidence type="ECO:0000256" key="8">
    <source>
        <dbReference type="ARBA" id="ARBA00022843"/>
    </source>
</evidence>
<feature type="compositionally biased region" description="Basic and acidic residues" evidence="14">
    <location>
        <begin position="626"/>
        <end position="636"/>
    </location>
</feature>
<keyword evidence="8" id="KW-0832">Ubl conjugation</keyword>
<dbReference type="InterPro" id="IPR057618">
    <property type="entry name" value="Znf_POGZ/Z280C-D-like"/>
</dbReference>
<feature type="region of interest" description="Disordered" evidence="14">
    <location>
        <begin position="626"/>
        <end position="729"/>
    </location>
</feature>